<dbReference type="AlphaFoldDB" id="A0A1L9T287"/>
<sequence length="279" mass="31678">MEGLPLHDILSISAFRLALIGTSPKKTPSWAHHHGMGIVLFRPHLVHLTAKNKDPAFTFTCVAIPFLSDCQVDHAAIVQSVVLVDVGLLAADREIIRDDKLRQPLPRMFLYQHDSQSMHTRQGFWFNITIHPSSHLDTMDIMRMRMTCSALYAGTPPPSVDELVELERTIFRGESGLYTCGVVVCRTCWEFSEAAVEDGRNTSECPRCRPASRAREQRARRIAEKSAQQQAERLRLERKARRREVMGSEYEDTEYSPTESELWFDEADVYMGSPKAGSE</sequence>
<organism evidence="2 3">
    <name type="scientific">Aspergillus sydowii CBS 593.65</name>
    <dbReference type="NCBI Taxonomy" id="1036612"/>
    <lineage>
        <taxon>Eukaryota</taxon>
        <taxon>Fungi</taxon>
        <taxon>Dikarya</taxon>
        <taxon>Ascomycota</taxon>
        <taxon>Pezizomycotina</taxon>
        <taxon>Eurotiomycetes</taxon>
        <taxon>Eurotiomycetidae</taxon>
        <taxon>Eurotiales</taxon>
        <taxon>Aspergillaceae</taxon>
        <taxon>Aspergillus</taxon>
        <taxon>Aspergillus subgen. Nidulantes</taxon>
    </lineage>
</organism>
<evidence type="ECO:0000256" key="1">
    <source>
        <dbReference type="SAM" id="MobiDB-lite"/>
    </source>
</evidence>
<dbReference type="GeneID" id="63766753"/>
<dbReference type="VEuPathDB" id="FungiDB:ASPSYDRAFT_72935"/>
<evidence type="ECO:0000313" key="2">
    <source>
        <dbReference type="EMBL" id="OJJ53451.1"/>
    </source>
</evidence>
<protein>
    <submittedName>
        <fullName evidence="2">Uncharacterized protein</fullName>
    </submittedName>
</protein>
<feature type="region of interest" description="Disordered" evidence="1">
    <location>
        <begin position="219"/>
        <end position="259"/>
    </location>
</feature>
<dbReference type="Proteomes" id="UP000184356">
    <property type="component" value="Unassembled WGS sequence"/>
</dbReference>
<keyword evidence="3" id="KW-1185">Reference proteome</keyword>
<reference evidence="3" key="1">
    <citation type="journal article" date="2017" name="Genome Biol.">
        <title>Comparative genomics reveals high biological diversity and specific adaptations in the industrially and medically important fungal genus Aspergillus.</title>
        <authorList>
            <person name="de Vries R.P."/>
            <person name="Riley R."/>
            <person name="Wiebenga A."/>
            <person name="Aguilar-Osorio G."/>
            <person name="Amillis S."/>
            <person name="Uchima C.A."/>
            <person name="Anderluh G."/>
            <person name="Asadollahi M."/>
            <person name="Askin M."/>
            <person name="Barry K."/>
            <person name="Battaglia E."/>
            <person name="Bayram O."/>
            <person name="Benocci T."/>
            <person name="Braus-Stromeyer S.A."/>
            <person name="Caldana C."/>
            <person name="Canovas D."/>
            <person name="Cerqueira G.C."/>
            <person name="Chen F."/>
            <person name="Chen W."/>
            <person name="Choi C."/>
            <person name="Clum A."/>
            <person name="Dos Santos R.A."/>
            <person name="Damasio A.R."/>
            <person name="Diallinas G."/>
            <person name="Emri T."/>
            <person name="Fekete E."/>
            <person name="Flipphi M."/>
            <person name="Freyberg S."/>
            <person name="Gallo A."/>
            <person name="Gournas C."/>
            <person name="Habgood R."/>
            <person name="Hainaut M."/>
            <person name="Harispe M.L."/>
            <person name="Henrissat B."/>
            <person name="Hilden K.S."/>
            <person name="Hope R."/>
            <person name="Hossain A."/>
            <person name="Karabika E."/>
            <person name="Karaffa L."/>
            <person name="Karanyi Z."/>
            <person name="Krasevec N."/>
            <person name="Kuo A."/>
            <person name="Kusch H."/>
            <person name="LaButti K."/>
            <person name="Lagendijk E.L."/>
            <person name="Lapidus A."/>
            <person name="Levasseur A."/>
            <person name="Lindquist E."/>
            <person name="Lipzen A."/>
            <person name="Logrieco A.F."/>
            <person name="MacCabe A."/>
            <person name="Maekelae M.R."/>
            <person name="Malavazi I."/>
            <person name="Melin P."/>
            <person name="Meyer V."/>
            <person name="Mielnichuk N."/>
            <person name="Miskei M."/>
            <person name="Molnar A.P."/>
            <person name="Mule G."/>
            <person name="Ngan C.Y."/>
            <person name="Orejas M."/>
            <person name="Orosz E."/>
            <person name="Ouedraogo J.P."/>
            <person name="Overkamp K.M."/>
            <person name="Park H.-S."/>
            <person name="Perrone G."/>
            <person name="Piumi F."/>
            <person name="Punt P.J."/>
            <person name="Ram A.F."/>
            <person name="Ramon A."/>
            <person name="Rauscher S."/>
            <person name="Record E."/>
            <person name="Riano-Pachon D.M."/>
            <person name="Robert V."/>
            <person name="Roehrig J."/>
            <person name="Ruller R."/>
            <person name="Salamov A."/>
            <person name="Salih N.S."/>
            <person name="Samson R.A."/>
            <person name="Sandor E."/>
            <person name="Sanguinetti M."/>
            <person name="Schuetze T."/>
            <person name="Sepcic K."/>
            <person name="Shelest E."/>
            <person name="Sherlock G."/>
            <person name="Sophianopoulou V."/>
            <person name="Squina F.M."/>
            <person name="Sun H."/>
            <person name="Susca A."/>
            <person name="Todd R.B."/>
            <person name="Tsang A."/>
            <person name="Unkles S.E."/>
            <person name="van de Wiele N."/>
            <person name="van Rossen-Uffink D."/>
            <person name="Oliveira J.V."/>
            <person name="Vesth T.C."/>
            <person name="Visser J."/>
            <person name="Yu J.-H."/>
            <person name="Zhou M."/>
            <person name="Andersen M.R."/>
            <person name="Archer D.B."/>
            <person name="Baker S.E."/>
            <person name="Benoit I."/>
            <person name="Brakhage A.A."/>
            <person name="Braus G.H."/>
            <person name="Fischer R."/>
            <person name="Frisvad J.C."/>
            <person name="Goldman G.H."/>
            <person name="Houbraken J."/>
            <person name="Oakley B."/>
            <person name="Pocsi I."/>
            <person name="Scazzocchio C."/>
            <person name="Seiboth B."/>
            <person name="vanKuyk P.A."/>
            <person name="Wortman J."/>
            <person name="Dyer P.S."/>
            <person name="Grigoriev I.V."/>
        </authorList>
    </citation>
    <scope>NUCLEOTIDE SEQUENCE [LARGE SCALE GENOMIC DNA]</scope>
    <source>
        <strain evidence="3">CBS 593.65</strain>
    </source>
</reference>
<evidence type="ECO:0000313" key="3">
    <source>
        <dbReference type="Proteomes" id="UP000184356"/>
    </source>
</evidence>
<name>A0A1L9T287_9EURO</name>
<dbReference type="OrthoDB" id="5281164at2759"/>
<proteinExistence type="predicted"/>
<gene>
    <name evidence="2" type="ORF">ASPSYDRAFT_72935</name>
</gene>
<accession>A0A1L9T287</accession>
<dbReference type="EMBL" id="KV878597">
    <property type="protein sequence ID" value="OJJ53451.1"/>
    <property type="molecule type" value="Genomic_DNA"/>
</dbReference>
<dbReference type="RefSeq" id="XP_040697257.1">
    <property type="nucleotide sequence ID" value="XM_040850680.1"/>
</dbReference>